<evidence type="ECO:0000256" key="9">
    <source>
        <dbReference type="ARBA" id="ARBA00022989"/>
    </source>
</evidence>
<evidence type="ECO:0000259" key="16">
    <source>
        <dbReference type="Pfam" id="PF18075"/>
    </source>
</evidence>
<evidence type="ECO:0000313" key="17">
    <source>
        <dbReference type="EMBL" id="CRH07483.1"/>
    </source>
</evidence>
<keyword evidence="9 14" id="KW-1133">Transmembrane helix</keyword>
<evidence type="ECO:0000256" key="8">
    <source>
        <dbReference type="ARBA" id="ARBA00022692"/>
    </source>
</evidence>
<feature type="domain" description="ABC3 transporter permease C-terminal" evidence="15">
    <location>
        <begin position="217"/>
        <end position="338"/>
    </location>
</feature>
<dbReference type="Pfam" id="PF02687">
    <property type="entry name" value="FtsX"/>
    <property type="match status" value="1"/>
</dbReference>
<dbReference type="InterPro" id="IPR047590">
    <property type="entry name" value="FtsX_proteobact-type"/>
</dbReference>
<dbReference type="Gene3D" id="3.30.70.3040">
    <property type="match status" value="1"/>
</dbReference>
<dbReference type="InterPro" id="IPR003838">
    <property type="entry name" value="ABC3_permease_C"/>
</dbReference>
<dbReference type="AlphaFoldDB" id="A0A1S7LM38"/>
<evidence type="ECO:0000256" key="12">
    <source>
        <dbReference type="PIRNR" id="PIRNR003097"/>
    </source>
</evidence>
<dbReference type="PANTHER" id="PTHR47755:SF1">
    <property type="entry name" value="CELL DIVISION PROTEIN FTSX"/>
    <property type="match status" value="1"/>
</dbReference>
<proteinExistence type="inferred from homology"/>
<evidence type="ECO:0000256" key="4">
    <source>
        <dbReference type="ARBA" id="ARBA00021907"/>
    </source>
</evidence>
<evidence type="ECO:0000256" key="5">
    <source>
        <dbReference type="ARBA" id="ARBA00022475"/>
    </source>
</evidence>
<dbReference type="GO" id="GO:0051301">
    <property type="term" value="P:cell division"/>
    <property type="evidence" value="ECO:0007669"/>
    <property type="project" value="UniProtKB-KW"/>
</dbReference>
<reference evidence="17" key="1">
    <citation type="submission" date="2015-04" db="EMBL/GenBank/DDBJ databases">
        <authorList>
            <person name="Syromyatnikov M.Y."/>
            <person name="Popov V.N."/>
        </authorList>
    </citation>
    <scope>NUCLEOTIDE SEQUENCE</scope>
    <source>
        <strain evidence="17">MO-1</strain>
    </source>
</reference>
<protein>
    <recommendedName>
        <fullName evidence="4 12">Cell division protein FtsX</fullName>
    </recommendedName>
</protein>
<evidence type="ECO:0000256" key="2">
    <source>
        <dbReference type="ARBA" id="ARBA00007379"/>
    </source>
</evidence>
<evidence type="ECO:0000256" key="7">
    <source>
        <dbReference type="ARBA" id="ARBA00022618"/>
    </source>
</evidence>
<comment type="similarity">
    <text evidence="2 12">Belongs to the ABC-4 integral membrane protein family. FtsX subfamily.</text>
</comment>
<accession>A0A1S7LM38</accession>
<feature type="region of interest" description="Disordered" evidence="13">
    <location>
        <begin position="1"/>
        <end position="41"/>
    </location>
</feature>
<feature type="transmembrane region" description="Helical" evidence="14">
    <location>
        <begin position="63"/>
        <end position="86"/>
    </location>
</feature>
<evidence type="ECO:0000259" key="15">
    <source>
        <dbReference type="Pfam" id="PF02687"/>
    </source>
</evidence>
<organism evidence="17">
    <name type="scientific">Magnetococcus massalia (strain MO-1)</name>
    <dbReference type="NCBI Taxonomy" id="451514"/>
    <lineage>
        <taxon>Bacteria</taxon>
        <taxon>Pseudomonadati</taxon>
        <taxon>Pseudomonadota</taxon>
        <taxon>Magnetococcia</taxon>
        <taxon>Magnetococcales</taxon>
        <taxon>Magnetococcaceae</taxon>
        <taxon>Magnetococcus</taxon>
    </lineage>
</organism>
<gene>
    <name evidence="17" type="ORF">MAGMO_3346</name>
</gene>
<feature type="transmembrane region" description="Helical" evidence="14">
    <location>
        <begin position="308"/>
        <end position="330"/>
    </location>
</feature>
<dbReference type="PANTHER" id="PTHR47755">
    <property type="entry name" value="CELL DIVISION PROTEIN FTSX"/>
    <property type="match status" value="1"/>
</dbReference>
<dbReference type="InterPro" id="IPR040690">
    <property type="entry name" value="FtsX_ECD"/>
</dbReference>
<evidence type="ECO:0000256" key="1">
    <source>
        <dbReference type="ARBA" id="ARBA00004429"/>
    </source>
</evidence>
<keyword evidence="10 12" id="KW-0472">Membrane</keyword>
<comment type="function">
    <text evidence="12">Part of the ABC transporter FtsEX involved in cellular division.</text>
</comment>
<dbReference type="EMBL" id="LO017727">
    <property type="protein sequence ID" value="CRH07483.1"/>
    <property type="molecule type" value="Genomic_DNA"/>
</dbReference>
<evidence type="ECO:0000256" key="10">
    <source>
        <dbReference type="ARBA" id="ARBA00023136"/>
    </source>
</evidence>
<evidence type="ECO:0000256" key="13">
    <source>
        <dbReference type="SAM" id="MobiDB-lite"/>
    </source>
</evidence>
<dbReference type="GO" id="GO:0005886">
    <property type="term" value="C:plasma membrane"/>
    <property type="evidence" value="ECO:0007669"/>
    <property type="project" value="UniProtKB-SubCell"/>
</dbReference>
<comment type="subunit">
    <text evidence="3">Forms a membrane-associated complex with FtsE.</text>
</comment>
<evidence type="ECO:0000256" key="6">
    <source>
        <dbReference type="ARBA" id="ARBA00022519"/>
    </source>
</evidence>
<dbReference type="GO" id="GO:0032153">
    <property type="term" value="C:cell division site"/>
    <property type="evidence" value="ECO:0007669"/>
    <property type="project" value="TreeGrafter"/>
</dbReference>
<keyword evidence="11 12" id="KW-0131">Cell cycle</keyword>
<evidence type="ECO:0000256" key="14">
    <source>
        <dbReference type="SAM" id="Phobius"/>
    </source>
</evidence>
<dbReference type="InterPro" id="IPR004513">
    <property type="entry name" value="FtsX"/>
</dbReference>
<dbReference type="NCBIfam" id="TIGR00439">
    <property type="entry name" value="FtsX_Gneg"/>
    <property type="match status" value="1"/>
</dbReference>
<sequence>MNRPTRSAPAANRSRGATRRRTPAATPPPNPEEQRPPLRTNYSGGFHQRAMRQAWRQFRTGSMVHWTTIVVIALALTIYGVFALLLNNASLILEQWRGDNLIAVFMDVHATQNQLDYVHGQLSAHPGITELNHVSPNQALTRMKALLGTEAGLLSGLEENPLPYSLEFTLQPGYEQQSSQIAQAATNWPGVDAVTYNRQWVERLDAVLQAVRLGGNALSFLLLVAVAFIISNTLKLTIVARRDEIEVMRFVGATDAFIKTPFIYEGILQGILGALASMLMIFLFYFIAAQAISDFGHSFGFTLVLVPLPWYQMLFIITMGIFLGIMGALLSTIRFLKI</sequence>
<comment type="subcellular location">
    <subcellularLocation>
        <location evidence="1">Cell inner membrane</location>
        <topology evidence="1">Multi-pass membrane protein</topology>
    </subcellularLocation>
</comment>
<keyword evidence="7 12" id="KW-0132">Cell division</keyword>
<feature type="transmembrane region" description="Helical" evidence="14">
    <location>
        <begin position="267"/>
        <end position="288"/>
    </location>
</feature>
<keyword evidence="6 12" id="KW-0997">Cell inner membrane</keyword>
<keyword evidence="8 14" id="KW-0812">Transmembrane</keyword>
<keyword evidence="5 12" id="KW-1003">Cell membrane</keyword>
<feature type="transmembrane region" description="Helical" evidence="14">
    <location>
        <begin position="217"/>
        <end position="240"/>
    </location>
</feature>
<dbReference type="PIRSF" id="PIRSF003097">
    <property type="entry name" value="FtsX"/>
    <property type="match status" value="1"/>
</dbReference>
<evidence type="ECO:0000256" key="11">
    <source>
        <dbReference type="ARBA" id="ARBA00023306"/>
    </source>
</evidence>
<dbReference type="Pfam" id="PF18075">
    <property type="entry name" value="FtsX_ECD"/>
    <property type="match status" value="1"/>
</dbReference>
<evidence type="ECO:0000256" key="3">
    <source>
        <dbReference type="ARBA" id="ARBA00011160"/>
    </source>
</evidence>
<name>A0A1S7LM38_MAGMO</name>
<feature type="domain" description="FtsX extracellular" evidence="16">
    <location>
        <begin position="102"/>
        <end position="194"/>
    </location>
</feature>